<organism evidence="9 10">
    <name type="scientific">Butyricimonas hominis</name>
    <dbReference type="NCBI Taxonomy" id="2763032"/>
    <lineage>
        <taxon>Bacteria</taxon>
        <taxon>Pseudomonadati</taxon>
        <taxon>Bacteroidota</taxon>
        <taxon>Bacteroidia</taxon>
        <taxon>Bacteroidales</taxon>
        <taxon>Odoribacteraceae</taxon>
        <taxon>Butyricimonas</taxon>
    </lineage>
</organism>
<evidence type="ECO:0000256" key="5">
    <source>
        <dbReference type="ARBA" id="ARBA00023139"/>
    </source>
</evidence>
<evidence type="ECO:0000256" key="3">
    <source>
        <dbReference type="ARBA" id="ARBA00022729"/>
    </source>
</evidence>
<evidence type="ECO:0000256" key="7">
    <source>
        <dbReference type="ARBA" id="ARBA00023288"/>
    </source>
</evidence>
<feature type="chain" id="PRO_5047445597" evidence="8">
    <location>
        <begin position="22"/>
        <end position="329"/>
    </location>
</feature>
<evidence type="ECO:0000313" key="9">
    <source>
        <dbReference type="EMBL" id="MBC5620382.1"/>
    </source>
</evidence>
<accession>A0ABR7CXY0</accession>
<evidence type="ECO:0000256" key="4">
    <source>
        <dbReference type="ARBA" id="ARBA00023136"/>
    </source>
</evidence>
<keyword evidence="3 8" id="KW-0732">Signal</keyword>
<evidence type="ECO:0000313" key="10">
    <source>
        <dbReference type="Proteomes" id="UP000646484"/>
    </source>
</evidence>
<sequence>MKQFALLILAVIMGMAISCCSDDDDKETVIPAGNKSIDLTVTSRVGTVINDDLTNYVESLNLLTFRKNRQGTYVLYQSSVLTKAELKALEAGDGAVAPGFTAKKNVTIGKLPVGTYQVVGLANVLSETGEALPNASLSGVTIGNTMEEVIASVSDGTEAPRFFWGITDPVTLGEQMTATPTLTLNRKVSMFVLTLKDVPEVVSKITLETQNTYGAFDMSGQFQATPVIDVSESSSYNFSSVQDSVIVASISLPTASSVTRSTFSVTFTLDNGQEITSTLPQYTLQENTILRLTATVNTEKPGEQWKIDLTFDLMVNVEWNVDQEPSIVI</sequence>
<dbReference type="RefSeq" id="WP_099292145.1">
    <property type="nucleotide sequence ID" value="NZ_JACOOH010000002.1"/>
</dbReference>
<keyword evidence="5" id="KW-0564">Palmitate</keyword>
<keyword evidence="4" id="KW-0472">Membrane</keyword>
<name>A0ABR7CXY0_9BACT</name>
<dbReference type="Proteomes" id="UP000646484">
    <property type="component" value="Unassembled WGS sequence"/>
</dbReference>
<keyword evidence="6" id="KW-0998">Cell outer membrane</keyword>
<protein>
    <submittedName>
        <fullName evidence="9">FimB/Mfa2 family fimbrial subunit</fullName>
    </submittedName>
</protein>
<feature type="signal peptide" evidence="8">
    <location>
        <begin position="1"/>
        <end position="21"/>
    </location>
</feature>
<evidence type="ECO:0000256" key="1">
    <source>
        <dbReference type="ARBA" id="ARBA00004442"/>
    </source>
</evidence>
<evidence type="ECO:0000256" key="2">
    <source>
        <dbReference type="ARBA" id="ARBA00007248"/>
    </source>
</evidence>
<evidence type="ECO:0000256" key="6">
    <source>
        <dbReference type="ARBA" id="ARBA00023237"/>
    </source>
</evidence>
<gene>
    <name evidence="9" type="ORF">H8S64_04660</name>
</gene>
<dbReference type="Pfam" id="PF08842">
    <property type="entry name" value="Mfa2"/>
    <property type="match status" value="1"/>
</dbReference>
<comment type="caution">
    <text evidence="9">The sequence shown here is derived from an EMBL/GenBank/DDBJ whole genome shotgun (WGS) entry which is preliminary data.</text>
</comment>
<comment type="similarity">
    <text evidence="2">Belongs to the bacteroidetes fimbrillin superfamily. FimB/Mfa2 family.</text>
</comment>
<reference evidence="9 10" key="1">
    <citation type="submission" date="2020-08" db="EMBL/GenBank/DDBJ databases">
        <title>Genome public.</title>
        <authorList>
            <person name="Liu C."/>
            <person name="Sun Q."/>
        </authorList>
    </citation>
    <scope>NUCLEOTIDE SEQUENCE [LARGE SCALE GENOMIC DNA]</scope>
    <source>
        <strain evidence="9 10">NSJ-56</strain>
    </source>
</reference>
<evidence type="ECO:0000256" key="8">
    <source>
        <dbReference type="SAM" id="SignalP"/>
    </source>
</evidence>
<keyword evidence="7" id="KW-0449">Lipoprotein</keyword>
<keyword evidence="10" id="KW-1185">Reference proteome</keyword>
<comment type="subcellular location">
    <subcellularLocation>
        <location evidence="1">Cell outer membrane</location>
    </subcellularLocation>
</comment>
<proteinExistence type="inferred from homology"/>
<dbReference type="PROSITE" id="PS51257">
    <property type="entry name" value="PROKAR_LIPOPROTEIN"/>
    <property type="match status" value="1"/>
</dbReference>
<dbReference type="InterPro" id="IPR014941">
    <property type="entry name" value="FimB/Mfa2/Mfa3"/>
</dbReference>
<dbReference type="EMBL" id="JACOOH010000002">
    <property type="protein sequence ID" value="MBC5620382.1"/>
    <property type="molecule type" value="Genomic_DNA"/>
</dbReference>